<keyword evidence="6 8" id="KW-0808">Transferase</keyword>
<evidence type="ECO:0000256" key="8">
    <source>
        <dbReference type="PIRNR" id="PIRNR004553"/>
    </source>
</evidence>
<dbReference type="Proteomes" id="UP000298782">
    <property type="component" value="Chromosome"/>
</dbReference>
<dbReference type="AlphaFoldDB" id="A0A4D6YKX9"/>
<evidence type="ECO:0000256" key="1">
    <source>
        <dbReference type="ARBA" id="ARBA00002649"/>
    </source>
</evidence>
<dbReference type="PIRSF" id="PIRSF004553">
    <property type="entry name" value="CHP00095"/>
    <property type="match status" value="1"/>
</dbReference>
<dbReference type="CDD" id="cd02440">
    <property type="entry name" value="AdoMet_MTases"/>
    <property type="match status" value="1"/>
</dbReference>
<evidence type="ECO:0000256" key="2">
    <source>
        <dbReference type="ARBA" id="ARBA00005269"/>
    </source>
</evidence>
<name>A0A4D6YKX9_9GAMM</name>
<reference evidence="9 10" key="1">
    <citation type="submission" date="2018-12" db="EMBL/GenBank/DDBJ databases">
        <authorList>
            <person name="Chong R.A."/>
        </authorList>
    </citation>
    <scope>NUCLEOTIDE SEQUENCE [LARGE SCALE GENOMIC DNA]</scope>
    <source>
        <strain evidence="9 10">Tca</strain>
    </source>
</reference>
<evidence type="ECO:0000313" key="9">
    <source>
        <dbReference type="EMBL" id="QCI26580.1"/>
    </source>
</evidence>
<dbReference type="EMBL" id="CP034852">
    <property type="protein sequence ID" value="QCI26580.1"/>
    <property type="molecule type" value="Genomic_DNA"/>
</dbReference>
<accession>A0A4D6YKX9</accession>
<dbReference type="Pfam" id="PF03602">
    <property type="entry name" value="Cons_hypoth95"/>
    <property type="match status" value="1"/>
</dbReference>
<evidence type="ECO:0000256" key="3">
    <source>
        <dbReference type="ARBA" id="ARBA00012141"/>
    </source>
</evidence>
<dbReference type="EC" id="2.1.1.171" evidence="3 8"/>
<reference evidence="9 10" key="2">
    <citation type="submission" date="2019-05" db="EMBL/GenBank/DDBJ databases">
        <title>Genome evolution of the obligate endosymbiont Buchnera aphidicola.</title>
        <authorList>
            <person name="Moran N.A."/>
        </authorList>
    </citation>
    <scope>NUCLEOTIDE SEQUENCE [LARGE SCALE GENOMIC DNA]</scope>
    <source>
        <strain evidence="9 10">Tca</strain>
    </source>
</reference>
<dbReference type="GO" id="GO:0052913">
    <property type="term" value="F:16S rRNA (guanine(966)-N(2))-methyltransferase activity"/>
    <property type="evidence" value="ECO:0007669"/>
    <property type="project" value="UniProtKB-EC"/>
</dbReference>
<dbReference type="SUPFAM" id="SSF53335">
    <property type="entry name" value="S-adenosyl-L-methionine-dependent methyltransferases"/>
    <property type="match status" value="1"/>
</dbReference>
<comment type="similarity">
    <text evidence="2 8">Belongs to the methyltransferase superfamily. RsmD family.</text>
</comment>
<dbReference type="Gene3D" id="3.40.50.150">
    <property type="entry name" value="Vaccinia Virus protein VP39"/>
    <property type="match status" value="1"/>
</dbReference>
<organism evidence="9 10">
    <name type="scientific">Buchnera aphidicola</name>
    <name type="common">Thelaxes californica</name>
    <dbReference type="NCBI Taxonomy" id="1315998"/>
    <lineage>
        <taxon>Bacteria</taxon>
        <taxon>Pseudomonadati</taxon>
        <taxon>Pseudomonadota</taxon>
        <taxon>Gammaproteobacteria</taxon>
        <taxon>Enterobacterales</taxon>
        <taxon>Erwiniaceae</taxon>
        <taxon>Buchnera</taxon>
    </lineage>
</organism>
<comment type="function">
    <text evidence="1 8">Specifically methylates the guanine in position 966 of 16S rRNA in the assembled 30S particle.</text>
</comment>
<keyword evidence="10" id="KW-1185">Reference proteome</keyword>
<evidence type="ECO:0000256" key="6">
    <source>
        <dbReference type="ARBA" id="ARBA00022679"/>
    </source>
</evidence>
<keyword evidence="5 8" id="KW-0489">Methyltransferase</keyword>
<dbReference type="GO" id="GO:0003676">
    <property type="term" value="F:nucleic acid binding"/>
    <property type="evidence" value="ECO:0007669"/>
    <property type="project" value="InterPro"/>
</dbReference>
<dbReference type="NCBIfam" id="TIGR00095">
    <property type="entry name" value="16S rRNA (guanine(966)-N(2))-methyltransferase RsmD"/>
    <property type="match status" value="1"/>
</dbReference>
<dbReference type="InterPro" id="IPR002052">
    <property type="entry name" value="DNA_methylase_N6_adenine_CS"/>
</dbReference>
<sequence>MEMILKKNIIIRITGGKLNTQKIYTQRNLYMRPTTSIIREVLFNWLKNYIQQSYCLDCFSGSGILSFESVSRGASCVVSLDIKKKNVINIKNNISRLLINNIQFFHTNTLKWLKKSHQLFDIIFIDPPFYLNLVNITIDLIQKNNLLKNNSLVYIEYNIKKEVLSIPLNWTLYKIKKKKDKVFVLYKIFLKL</sequence>
<dbReference type="InterPro" id="IPR029063">
    <property type="entry name" value="SAM-dependent_MTases_sf"/>
</dbReference>
<comment type="catalytic activity">
    <reaction evidence="7 8">
        <text>guanosine(966) in 16S rRNA + S-adenosyl-L-methionine = N(2)-methylguanosine(966) in 16S rRNA + S-adenosyl-L-homocysteine + H(+)</text>
        <dbReference type="Rhea" id="RHEA:23548"/>
        <dbReference type="Rhea" id="RHEA-COMP:10211"/>
        <dbReference type="Rhea" id="RHEA-COMP:10212"/>
        <dbReference type="ChEBI" id="CHEBI:15378"/>
        <dbReference type="ChEBI" id="CHEBI:57856"/>
        <dbReference type="ChEBI" id="CHEBI:59789"/>
        <dbReference type="ChEBI" id="CHEBI:74269"/>
        <dbReference type="ChEBI" id="CHEBI:74481"/>
        <dbReference type="EC" id="2.1.1.171"/>
    </reaction>
</comment>
<evidence type="ECO:0000256" key="7">
    <source>
        <dbReference type="ARBA" id="ARBA00048326"/>
    </source>
</evidence>
<evidence type="ECO:0000256" key="4">
    <source>
        <dbReference type="ARBA" id="ARBA00013682"/>
    </source>
</evidence>
<gene>
    <name evidence="9" type="primary">rsmD</name>
    <name evidence="9" type="ORF">D9V80_00115</name>
</gene>
<dbReference type="InterPro" id="IPR004398">
    <property type="entry name" value="RNA_MeTrfase_RsmD"/>
</dbReference>
<evidence type="ECO:0000256" key="5">
    <source>
        <dbReference type="ARBA" id="ARBA00022603"/>
    </source>
</evidence>
<protein>
    <recommendedName>
        <fullName evidence="4 8">Ribosomal RNA small subunit methyltransferase D</fullName>
        <ecNumber evidence="3 8">2.1.1.171</ecNumber>
    </recommendedName>
</protein>
<dbReference type="OrthoDB" id="9803017at2"/>
<keyword evidence="8" id="KW-0949">S-adenosyl-L-methionine</keyword>
<keyword evidence="8" id="KW-0698">rRNA processing</keyword>
<dbReference type="PROSITE" id="PS00092">
    <property type="entry name" value="N6_MTASE"/>
    <property type="match status" value="1"/>
</dbReference>
<proteinExistence type="inferred from homology"/>
<dbReference type="PANTHER" id="PTHR43542">
    <property type="entry name" value="METHYLTRANSFERASE"/>
    <property type="match status" value="1"/>
</dbReference>
<dbReference type="PANTHER" id="PTHR43542:SF1">
    <property type="entry name" value="METHYLTRANSFERASE"/>
    <property type="match status" value="1"/>
</dbReference>
<evidence type="ECO:0000313" key="10">
    <source>
        <dbReference type="Proteomes" id="UP000298782"/>
    </source>
</evidence>